<gene>
    <name evidence="1" type="ORF">MG293_012248</name>
</gene>
<dbReference type="AlphaFoldDB" id="A0AAD4Y4I3"/>
<name>A0AAD4Y4I3_OVIAM</name>
<comment type="caution">
    <text evidence="1">The sequence shown here is derived from an EMBL/GenBank/DDBJ whole genome shotgun (WGS) entry which is preliminary data.</text>
</comment>
<dbReference type="EMBL" id="JAKZEL010000014">
    <property type="protein sequence ID" value="KAI4537385.1"/>
    <property type="molecule type" value="Genomic_DNA"/>
</dbReference>
<protein>
    <submittedName>
        <fullName evidence="1">Uncharacterized protein</fullName>
    </submittedName>
</protein>
<sequence>MSADEDAEAQRSLLSPIFNHKGEMIQGNLVEVFRLSRRYIGKPRAGKGTLEPQGNVSGAYLFSLESSRTTALPGLAWLLQMHSKRLAEVSPGLYLPICQMGVLDSLLSKRPSSPEVIAKRVLGIYEALFLQVPLGATAV</sequence>
<evidence type="ECO:0000313" key="1">
    <source>
        <dbReference type="EMBL" id="KAI4537385.1"/>
    </source>
</evidence>
<dbReference type="Proteomes" id="UP001214576">
    <property type="component" value="Unassembled WGS sequence"/>
</dbReference>
<evidence type="ECO:0000313" key="2">
    <source>
        <dbReference type="Proteomes" id="UP001214576"/>
    </source>
</evidence>
<keyword evidence="2" id="KW-1185">Reference proteome</keyword>
<accession>A0AAD4Y4I3</accession>
<reference evidence="1" key="1">
    <citation type="submission" date="2022-03" db="EMBL/GenBank/DDBJ databases">
        <title>Genomic analyses of argali, domestic sheep and their hybrids provide insights into chromosomal evolution, heterosis and genetic basis of agronomic traits.</title>
        <authorList>
            <person name="Li M."/>
        </authorList>
    </citation>
    <scope>NUCLEOTIDE SEQUENCE</scope>
    <source>
        <strain evidence="1">CAU-MHL-2022a</strain>
        <tissue evidence="1">Skin</tissue>
    </source>
</reference>
<proteinExistence type="predicted"/>
<organism evidence="1 2">
    <name type="scientific">Ovis ammon polii</name>
    <dbReference type="NCBI Taxonomy" id="230172"/>
    <lineage>
        <taxon>Eukaryota</taxon>
        <taxon>Metazoa</taxon>
        <taxon>Chordata</taxon>
        <taxon>Craniata</taxon>
        <taxon>Vertebrata</taxon>
        <taxon>Euteleostomi</taxon>
        <taxon>Mammalia</taxon>
        <taxon>Eutheria</taxon>
        <taxon>Laurasiatheria</taxon>
        <taxon>Artiodactyla</taxon>
        <taxon>Ruminantia</taxon>
        <taxon>Pecora</taxon>
        <taxon>Bovidae</taxon>
        <taxon>Caprinae</taxon>
        <taxon>Ovis</taxon>
    </lineage>
</organism>